<sequence>MRHTYSFVVAATAMLISSAWARPNAEDPAQISAIVDTTSFYSLNADYLELDQHVQDALRKSLQGDAATLTRPQLDKAKQTAKQADKKWLTQSGYDFAVKQNQQAGIALLSDFSQLTPEVQKRSLAIVTQINRDATKGQRQQALVDAEGQNYLFFIADALGPRLGKAFLAAYQNGEMGKAAALIKTSEISTGAAKDHFNYPRPFLQPGNEIHLVPDDMVVQDNHPYTATQGAFPSGHTNTGYTDALLMGEMIPERFVPLVDRGARYGYSRIVLGVHYPLDIIGSRMVAERNVAHFLNDPRYRALFEEAKQQLRGALEKECGVSLAECAKSQGQADPYLGSGMTSFYRYTMTYGLPKDSAAPARAINVPAGAEVLLEGPLPNLSAAQRRALLVKTAIPNGYPLSTGEGEQNFWQRLDLHDAALMGHAR</sequence>
<gene>
    <name evidence="3" type="ORF">EZJ58_3364</name>
</gene>
<comment type="caution">
    <text evidence="3">The sequence shown here is derived from an EMBL/GenBank/DDBJ whole genome shotgun (WGS) entry which is preliminary data.</text>
</comment>
<dbReference type="AlphaFoldDB" id="A0A4R1NCQ9"/>
<dbReference type="GO" id="GO:0030288">
    <property type="term" value="C:outer membrane-bounded periplasmic space"/>
    <property type="evidence" value="ECO:0007669"/>
    <property type="project" value="InterPro"/>
</dbReference>
<dbReference type="Proteomes" id="UP000294555">
    <property type="component" value="Unassembled WGS sequence"/>
</dbReference>
<dbReference type="InterPro" id="IPR036938">
    <property type="entry name" value="PAP2/HPO_sf"/>
</dbReference>
<dbReference type="InterPro" id="IPR001011">
    <property type="entry name" value="Acid_Pase_classA_bac"/>
</dbReference>
<evidence type="ECO:0000313" key="3">
    <source>
        <dbReference type="EMBL" id="TCL05192.1"/>
    </source>
</evidence>
<dbReference type="GO" id="GO:0003993">
    <property type="term" value="F:acid phosphatase activity"/>
    <property type="evidence" value="ECO:0007669"/>
    <property type="project" value="InterPro"/>
</dbReference>
<proteinExistence type="predicted"/>
<dbReference type="Gene3D" id="1.20.144.10">
    <property type="entry name" value="Phosphatidic acid phosphatase type 2/haloperoxidase"/>
    <property type="match status" value="1"/>
</dbReference>
<evidence type="ECO:0000259" key="2">
    <source>
        <dbReference type="SMART" id="SM00014"/>
    </source>
</evidence>
<dbReference type="InterPro" id="IPR000326">
    <property type="entry name" value="PAP2/HPO"/>
</dbReference>
<feature type="domain" description="Phosphatidic acid phosphatase type 2/haloperoxidase" evidence="2">
    <location>
        <begin position="176"/>
        <end position="295"/>
    </location>
</feature>
<keyword evidence="1" id="KW-0732">Signal</keyword>
<dbReference type="RefSeq" id="WP_132923924.1">
    <property type="nucleotide sequence ID" value="NZ_SJOI01000001.1"/>
</dbReference>
<organism evidence="3 4">
    <name type="scientific">Sodalis ligni</name>
    <dbReference type="NCBI Taxonomy" id="2697027"/>
    <lineage>
        <taxon>Bacteria</taxon>
        <taxon>Pseudomonadati</taxon>
        <taxon>Pseudomonadota</taxon>
        <taxon>Gammaproteobacteria</taxon>
        <taxon>Enterobacterales</taxon>
        <taxon>Bruguierivoracaceae</taxon>
        <taxon>Sodalis</taxon>
    </lineage>
</organism>
<feature type="chain" id="PRO_5021002151" evidence="1">
    <location>
        <begin position="22"/>
        <end position="426"/>
    </location>
</feature>
<dbReference type="CDD" id="cd03397">
    <property type="entry name" value="PAP2_acid_phosphatase"/>
    <property type="match status" value="1"/>
</dbReference>
<dbReference type="EMBL" id="SJOI01000001">
    <property type="protein sequence ID" value="TCL05192.1"/>
    <property type="molecule type" value="Genomic_DNA"/>
</dbReference>
<dbReference type="SMART" id="SM00014">
    <property type="entry name" value="acidPPc"/>
    <property type="match status" value="1"/>
</dbReference>
<dbReference type="SUPFAM" id="SSF48317">
    <property type="entry name" value="Acid phosphatase/Vanadium-dependent haloperoxidase"/>
    <property type="match status" value="1"/>
</dbReference>
<evidence type="ECO:0000313" key="4">
    <source>
        <dbReference type="Proteomes" id="UP000294555"/>
    </source>
</evidence>
<dbReference type="Pfam" id="PF01569">
    <property type="entry name" value="PAP2"/>
    <property type="match status" value="1"/>
</dbReference>
<name>A0A4R1NCQ9_9GAMM</name>
<accession>A0A4R1NCQ9</accession>
<protein>
    <submittedName>
        <fullName evidence="3">PAP2 superfamily protein</fullName>
    </submittedName>
</protein>
<feature type="signal peptide" evidence="1">
    <location>
        <begin position="1"/>
        <end position="21"/>
    </location>
</feature>
<evidence type="ECO:0000256" key="1">
    <source>
        <dbReference type="SAM" id="SignalP"/>
    </source>
</evidence>
<keyword evidence="4" id="KW-1185">Reference proteome</keyword>
<reference evidence="3 4" key="1">
    <citation type="submission" date="2019-02" db="EMBL/GenBank/DDBJ databases">
        <title>Investigation of anaerobic lignin degradation for improved lignocellulosic biofuels.</title>
        <authorList>
            <person name="Deangelis K."/>
        </authorList>
    </citation>
    <scope>NUCLEOTIDE SEQUENCE [LARGE SCALE GENOMIC DNA]</scope>
    <source>
        <strain evidence="3 4">159R</strain>
    </source>
</reference>
<dbReference type="OrthoDB" id="9780507at2"/>